<evidence type="ECO:0000313" key="2">
    <source>
        <dbReference type="EMBL" id="QHU12184.1"/>
    </source>
</evidence>
<evidence type="ECO:0000256" key="1">
    <source>
        <dbReference type="SAM" id="MobiDB-lite"/>
    </source>
</evidence>
<feature type="region of interest" description="Disordered" evidence="1">
    <location>
        <begin position="339"/>
        <end position="368"/>
    </location>
</feature>
<dbReference type="InterPro" id="IPR043913">
    <property type="entry name" value="DUF5764"/>
</dbReference>
<dbReference type="EMBL" id="MN740798">
    <property type="protein sequence ID" value="QHU12184.1"/>
    <property type="molecule type" value="Genomic_DNA"/>
</dbReference>
<accession>A0A6C0K7T6</accession>
<dbReference type="AlphaFoldDB" id="A0A6C0K7T6"/>
<proteinExistence type="predicted"/>
<sequence length="368" mass="41562">MEVHETPAAIYSEAKSEYTKQLIFNFQPVLLRFFLDRYDETKKSISVTSKTRSALSEFQDSLKQIPEWNLDKVQRETSALLEKVSCDYIEDLITAVFVAHTKILSAINLHTRPRRGPIKITIPKPDHFMHRTMSESSRILWSNIYLFDDSSGSLDRQKNMNEVNRFLEEGILQAIRNLLPVKSILRDSLQEDAEDAIQITTGPALAEEDESETPKFEEQEAGEPRLNEPKVEELKVEEPKVEEPKVEELKVEEPKVEEPKVEEPKPKVELAKTGSVVHISKLEHTNSEPQNTLVFDTERTVGFTGVDSIFGESGDAELRPMIEEGDGDIQIIGESEALDLDDIEDLNEAESGKDGPPAPLSADDYEAL</sequence>
<feature type="compositionally biased region" description="Acidic residues" evidence="1">
    <location>
        <begin position="339"/>
        <end position="348"/>
    </location>
</feature>
<reference evidence="2" key="1">
    <citation type="journal article" date="2020" name="Nature">
        <title>Giant virus diversity and host interactions through global metagenomics.</title>
        <authorList>
            <person name="Schulz F."/>
            <person name="Roux S."/>
            <person name="Paez-Espino D."/>
            <person name="Jungbluth S."/>
            <person name="Walsh D.A."/>
            <person name="Denef V.J."/>
            <person name="McMahon K.D."/>
            <person name="Konstantinidis K.T."/>
            <person name="Eloe-Fadrosh E.A."/>
            <person name="Kyrpides N.C."/>
            <person name="Woyke T."/>
        </authorList>
    </citation>
    <scope>NUCLEOTIDE SEQUENCE</scope>
    <source>
        <strain evidence="2">GVMAG-S-1101171-110</strain>
    </source>
</reference>
<feature type="compositionally biased region" description="Basic and acidic residues" evidence="1">
    <location>
        <begin position="212"/>
        <end position="243"/>
    </location>
</feature>
<protein>
    <submittedName>
        <fullName evidence="2">Uncharacterized protein</fullName>
    </submittedName>
</protein>
<dbReference type="Pfam" id="PF19068">
    <property type="entry name" value="DUF5764"/>
    <property type="match status" value="1"/>
</dbReference>
<organism evidence="2">
    <name type="scientific">viral metagenome</name>
    <dbReference type="NCBI Taxonomy" id="1070528"/>
    <lineage>
        <taxon>unclassified sequences</taxon>
        <taxon>metagenomes</taxon>
        <taxon>organismal metagenomes</taxon>
    </lineage>
</organism>
<name>A0A6C0K7T6_9ZZZZ</name>
<feature type="region of interest" description="Disordered" evidence="1">
    <location>
        <begin position="201"/>
        <end position="243"/>
    </location>
</feature>